<dbReference type="SUPFAM" id="SSF88697">
    <property type="entry name" value="PUA domain-like"/>
    <property type="match status" value="1"/>
</dbReference>
<dbReference type="STRING" id="1120996.SAMN02746066_04090"/>
<feature type="domain" description="ASCH" evidence="1">
    <location>
        <begin position="5"/>
        <end position="98"/>
    </location>
</feature>
<keyword evidence="3" id="KW-1185">Reference proteome</keyword>
<dbReference type="Proteomes" id="UP000184038">
    <property type="component" value="Unassembled WGS sequence"/>
</dbReference>
<evidence type="ECO:0000259" key="1">
    <source>
        <dbReference type="SMART" id="SM01022"/>
    </source>
</evidence>
<evidence type="ECO:0000313" key="3">
    <source>
        <dbReference type="Proteomes" id="UP000184038"/>
    </source>
</evidence>
<dbReference type="InterPro" id="IPR015947">
    <property type="entry name" value="PUA-like_sf"/>
</dbReference>
<dbReference type="Gene3D" id="2.30.130.30">
    <property type="entry name" value="Hypothetical protein"/>
    <property type="match status" value="1"/>
</dbReference>
<name>A0A1M7MXB5_9FIRM</name>
<reference evidence="2 3" key="1">
    <citation type="submission" date="2016-11" db="EMBL/GenBank/DDBJ databases">
        <authorList>
            <person name="Jaros S."/>
            <person name="Januszkiewicz K."/>
            <person name="Wedrychowicz H."/>
        </authorList>
    </citation>
    <scope>NUCLEOTIDE SEQUENCE [LARGE SCALE GENOMIC DNA]</scope>
    <source>
        <strain evidence="2 3">DSM 15930</strain>
    </source>
</reference>
<evidence type="ECO:0000313" key="2">
    <source>
        <dbReference type="EMBL" id="SHM95725.1"/>
    </source>
</evidence>
<dbReference type="InterPro" id="IPR007374">
    <property type="entry name" value="ASCH_domain"/>
</dbReference>
<protein>
    <submittedName>
        <fullName evidence="2">Predicted transcriptional regulator, contains an HTH and PUA-like domains</fullName>
    </submittedName>
</protein>
<sequence>MKALLSIKPVFVEEIITGAKRFEYRKKIFKKNVDTVIIYASMPIGKIIGEFTVGEIINKSPDEVWSETKEYSGISLEFFNEYFQGRDKAYAIQIKEFYRYEKPIDPYEKSSNFVPPQSFKYIEDNQMELLLVN</sequence>
<dbReference type="SMART" id="SM01022">
    <property type="entry name" value="ASCH"/>
    <property type="match status" value="1"/>
</dbReference>
<gene>
    <name evidence="2" type="ORF">SAMN02746066_04090</name>
</gene>
<organism evidence="2 3">
    <name type="scientific">Anaerosporobacter mobilis DSM 15930</name>
    <dbReference type="NCBI Taxonomy" id="1120996"/>
    <lineage>
        <taxon>Bacteria</taxon>
        <taxon>Bacillati</taxon>
        <taxon>Bacillota</taxon>
        <taxon>Clostridia</taxon>
        <taxon>Lachnospirales</taxon>
        <taxon>Lachnospiraceae</taxon>
        <taxon>Anaerosporobacter</taxon>
    </lineage>
</organism>
<dbReference type="EMBL" id="FRCP01000023">
    <property type="protein sequence ID" value="SHM95725.1"/>
    <property type="molecule type" value="Genomic_DNA"/>
</dbReference>
<dbReference type="OrthoDB" id="9800495at2"/>
<accession>A0A1M7MXB5</accession>
<dbReference type="AlphaFoldDB" id="A0A1M7MXB5"/>
<dbReference type="RefSeq" id="WP_073290833.1">
    <property type="nucleotide sequence ID" value="NZ_FRCP01000023.1"/>
</dbReference>
<proteinExistence type="predicted"/>
<dbReference type="Pfam" id="PF04266">
    <property type="entry name" value="ASCH"/>
    <property type="match status" value="1"/>
</dbReference>